<keyword evidence="3" id="KW-1185">Reference proteome</keyword>
<dbReference type="AlphaFoldDB" id="I3ZLC9"/>
<dbReference type="InterPro" id="IPR008207">
    <property type="entry name" value="Sig_transdc_His_kin_Hpt_dom"/>
</dbReference>
<dbReference type="GO" id="GO:0004672">
    <property type="term" value="F:protein kinase activity"/>
    <property type="evidence" value="ECO:0007669"/>
    <property type="project" value="UniProtKB-ARBA"/>
</dbReference>
<dbReference type="SUPFAM" id="SSF47226">
    <property type="entry name" value="Histidine-containing phosphotransfer domain, HPT domain"/>
    <property type="match status" value="1"/>
</dbReference>
<evidence type="ECO:0000313" key="2">
    <source>
        <dbReference type="EMBL" id="AFL90047.1"/>
    </source>
</evidence>
<name>I3ZLC9_TERRK</name>
<dbReference type="KEGG" id="trs:Terro_3838"/>
<protein>
    <submittedName>
        <fullName evidence="2">Hpt domain-containing protein</fullName>
    </submittedName>
</protein>
<dbReference type="OrthoDB" id="120392at2"/>
<evidence type="ECO:0000259" key="1">
    <source>
        <dbReference type="Pfam" id="PF01627"/>
    </source>
</evidence>
<dbReference type="HOGENOM" id="CLU_2221949_0_0_0"/>
<dbReference type="Proteomes" id="UP000006056">
    <property type="component" value="Chromosome"/>
</dbReference>
<dbReference type="STRING" id="926566.Terro_3838"/>
<organism evidence="2 3">
    <name type="scientific">Terriglobus roseus (strain DSM 18391 / NRRL B-41598 / KBS 63)</name>
    <dbReference type="NCBI Taxonomy" id="926566"/>
    <lineage>
        <taxon>Bacteria</taxon>
        <taxon>Pseudomonadati</taxon>
        <taxon>Acidobacteriota</taxon>
        <taxon>Terriglobia</taxon>
        <taxon>Terriglobales</taxon>
        <taxon>Acidobacteriaceae</taxon>
        <taxon>Terriglobus</taxon>
    </lineage>
</organism>
<dbReference type="Pfam" id="PF01627">
    <property type="entry name" value="Hpt"/>
    <property type="match status" value="1"/>
</dbReference>
<gene>
    <name evidence="2" type="ordered locus">Terro_3838</name>
</gene>
<evidence type="ECO:0000313" key="3">
    <source>
        <dbReference type="Proteomes" id="UP000006056"/>
    </source>
</evidence>
<dbReference type="RefSeq" id="WP_014787307.1">
    <property type="nucleotide sequence ID" value="NC_018014.1"/>
</dbReference>
<dbReference type="InterPro" id="IPR036641">
    <property type="entry name" value="HPT_dom_sf"/>
</dbReference>
<proteinExistence type="predicted"/>
<dbReference type="Gene3D" id="1.20.120.160">
    <property type="entry name" value="HPT domain"/>
    <property type="match status" value="1"/>
</dbReference>
<dbReference type="EMBL" id="CP003379">
    <property type="protein sequence ID" value="AFL90047.1"/>
    <property type="molecule type" value="Genomic_DNA"/>
</dbReference>
<reference evidence="2 3" key="1">
    <citation type="submission" date="2012-06" db="EMBL/GenBank/DDBJ databases">
        <title>Complete genome of Terriglobus roseus DSM 18391.</title>
        <authorList>
            <consortium name="US DOE Joint Genome Institute (JGI-PGF)"/>
            <person name="Lucas S."/>
            <person name="Copeland A."/>
            <person name="Lapidus A."/>
            <person name="Glavina del Rio T."/>
            <person name="Dalin E."/>
            <person name="Tice H."/>
            <person name="Bruce D."/>
            <person name="Goodwin L."/>
            <person name="Pitluck S."/>
            <person name="Peters L."/>
            <person name="Mikhailova N."/>
            <person name="Munk A.C.C."/>
            <person name="Kyrpides N."/>
            <person name="Mavromatis K."/>
            <person name="Ivanova N."/>
            <person name="Brettin T."/>
            <person name="Detter J.C."/>
            <person name="Han C."/>
            <person name="Larimer F."/>
            <person name="Land M."/>
            <person name="Hauser L."/>
            <person name="Markowitz V."/>
            <person name="Cheng J.-F."/>
            <person name="Hugenholtz P."/>
            <person name="Woyke T."/>
            <person name="Wu D."/>
            <person name="Brambilla E."/>
            <person name="Klenk H.-P."/>
            <person name="Eisen J.A."/>
        </authorList>
    </citation>
    <scope>NUCLEOTIDE SEQUENCE [LARGE SCALE GENOMIC DNA]</scope>
    <source>
        <strain evidence="3">DSM 18391 / NRRL B-41598 / KBS 63</strain>
    </source>
</reference>
<dbReference type="eggNOG" id="COG2198">
    <property type="taxonomic scope" value="Bacteria"/>
</dbReference>
<sequence length="106" mass="11617">MTDALQASIAAIWQKSIPQTRERLAILQRAADDLANSRTIDPEQRAEALSIAHKLAGSLGMFGFNDATEHARAIELTLENDGLPQPERLEKHVAALTACMQPRLES</sequence>
<accession>I3ZLC9</accession>
<feature type="domain" description="HPt" evidence="1">
    <location>
        <begin position="13"/>
        <end position="96"/>
    </location>
</feature>
<dbReference type="GO" id="GO:0000160">
    <property type="term" value="P:phosphorelay signal transduction system"/>
    <property type="evidence" value="ECO:0007669"/>
    <property type="project" value="InterPro"/>
</dbReference>